<name>A0A848KDW8_9NOCA</name>
<keyword evidence="1" id="KW-0732">Signal</keyword>
<comment type="caution">
    <text evidence="2">The sequence shown here is derived from an EMBL/GenBank/DDBJ whole genome shotgun (WGS) entry which is preliminary data.</text>
</comment>
<reference evidence="2 3" key="1">
    <citation type="submission" date="2019-05" db="EMBL/GenBank/DDBJ databases">
        <authorList>
            <person name="Lee S.D."/>
        </authorList>
    </citation>
    <scope>NUCLEOTIDE SEQUENCE [LARGE SCALE GENOMIC DNA]</scope>
    <source>
        <strain evidence="2 3">YC2-7</strain>
    </source>
</reference>
<evidence type="ECO:0000256" key="1">
    <source>
        <dbReference type="SAM" id="SignalP"/>
    </source>
</evidence>
<dbReference type="AlphaFoldDB" id="A0A848KDW8"/>
<sequence length="158" mass="16551">MNRSTRLAALPLIAFATVGTAVGAAGIANAGTLPTDGPTIAMTIRNNTNDTLYLRGSSNPYGEWIAAPRGVLAPHSTEIVTAHSRNTNGFGIDATYSVRGDATAVFSAYDYSYNGGTNTEGTRTTGNDGRGFDISSWIDSSYPTMNVSYTLNPLMGSN</sequence>
<dbReference type="Proteomes" id="UP000535543">
    <property type="component" value="Unassembled WGS sequence"/>
</dbReference>
<organism evidence="2 3">
    <name type="scientific">Antrihabitans stalactiti</name>
    <dbReference type="NCBI Taxonomy" id="2584121"/>
    <lineage>
        <taxon>Bacteria</taxon>
        <taxon>Bacillati</taxon>
        <taxon>Actinomycetota</taxon>
        <taxon>Actinomycetes</taxon>
        <taxon>Mycobacteriales</taxon>
        <taxon>Nocardiaceae</taxon>
        <taxon>Antrihabitans</taxon>
    </lineage>
</organism>
<accession>A0A848KDW8</accession>
<evidence type="ECO:0000313" key="2">
    <source>
        <dbReference type="EMBL" id="NMN95798.1"/>
    </source>
</evidence>
<dbReference type="RefSeq" id="WP_169587112.1">
    <property type="nucleotide sequence ID" value="NZ_VCQU01000004.1"/>
</dbReference>
<feature type="signal peptide" evidence="1">
    <location>
        <begin position="1"/>
        <end position="30"/>
    </location>
</feature>
<reference evidence="2 3" key="2">
    <citation type="submission" date="2020-06" db="EMBL/GenBank/DDBJ databases">
        <title>Antribacter stalactiti gen. nov., sp. nov., a new member of the family Nacardiaceae isolated from a cave.</title>
        <authorList>
            <person name="Kim I.S."/>
        </authorList>
    </citation>
    <scope>NUCLEOTIDE SEQUENCE [LARGE SCALE GENOMIC DNA]</scope>
    <source>
        <strain evidence="2 3">YC2-7</strain>
    </source>
</reference>
<proteinExistence type="predicted"/>
<evidence type="ECO:0000313" key="3">
    <source>
        <dbReference type="Proteomes" id="UP000535543"/>
    </source>
</evidence>
<protein>
    <submittedName>
        <fullName evidence="2">Uncharacterized protein</fullName>
    </submittedName>
</protein>
<keyword evidence="3" id="KW-1185">Reference proteome</keyword>
<dbReference type="Gene3D" id="2.60.270.50">
    <property type="match status" value="1"/>
</dbReference>
<dbReference type="EMBL" id="VCQU01000004">
    <property type="protein sequence ID" value="NMN95798.1"/>
    <property type="molecule type" value="Genomic_DNA"/>
</dbReference>
<feature type="chain" id="PRO_5033024222" evidence="1">
    <location>
        <begin position="31"/>
        <end position="158"/>
    </location>
</feature>
<gene>
    <name evidence="2" type="ORF">FGL95_12210</name>
</gene>